<dbReference type="EMBL" id="KE524842">
    <property type="protein sequence ID" value="KFB37409.1"/>
    <property type="molecule type" value="Genomic_DNA"/>
</dbReference>
<evidence type="ECO:0000256" key="1">
    <source>
        <dbReference type="ARBA" id="ARBA00004123"/>
    </source>
</evidence>
<reference evidence="12" key="2">
    <citation type="submission" date="2020-05" db="UniProtKB">
        <authorList>
            <consortium name="EnsemblMetazoa"/>
        </authorList>
    </citation>
    <scope>IDENTIFICATION</scope>
</reference>
<dbReference type="InterPro" id="IPR009060">
    <property type="entry name" value="UBA-like_sf"/>
</dbReference>
<evidence type="ECO:0000313" key="12">
    <source>
        <dbReference type="EnsemblMetazoa" id="ASIC004540-PA"/>
    </source>
</evidence>
<dbReference type="PANTHER" id="PTHR10662">
    <property type="entry name" value="NUCLEAR RNA EXPORT FACTOR"/>
    <property type="match status" value="1"/>
</dbReference>
<sequence>MLPARVKDEPVSDSSFIDDRQSRSIEEMLEAMQEETEENPMRSTPFSADQAIPEHDENSFYNVKSTARQTLYMRTGETNIVIEPKLASQVNNASNITFDRVMLNRADVWHQVMVHHDGLCEKQKILEMLFSTFPLYDLFPVAYRRHANIDFFLVRMCPQAIGKLFDDGLKLKSGQLELAVSIRLGAAKFQTGQIFPRTMIAEAVKERCKNAQLYGMVNVLNLDNFAAHPQLEELCISLSNRSQFEVVCSAISQCLNNMARINNLRLANNGIFHTTPLSALKTSHLVSLDVSYNRIKHPSAFRTLREVPLLELYVKGNPLTDVPDYEGILREFFPSLLKLDALVTVSTSIPAYVNSDDEEEVEMSSPGVVLTDADLNAVAFKKYQLTPHWHLVTVHHNGICGKQEILDALFHQLGKLSFFPCYYKTYSKKDEFLVQNCYEALLFLVQQQLKLPVPSVNAVLKLSVAMNVAEAADNHVRPLRKLDDFVQKRFEENCLNLCSMQEGLNEYKYVDFSAKSPRILGYILEVAGKKFSHSCFILRLRNNDLQNCDALGNIGKLTRLVSLDLRFNSLSTITDLNGIPRNFIEELFLDHNPLCGTISSGVEYTRKIKRYFHNLKRLDGRPLIADGSFTFQQNYICTMEAHKFAEAFLKHYFSLYDSFQRLELQELYHPKAQFSMTCSFDVNESAQLNSHQQRQVSYIGHSRNLLEFKGRLDLSFAALIVGNERIAYVLTTFPKTEFDFLSFRIDVPIFTPERVLIIVHGRLKEESEARLGESCSLGFTRTFYIQPCGMGTGLFSKAVEYKICNDMLHLHNLTFESQNFLDTRAAEAKETSNTSELTTLNGDDRNDRENALTIFKQLTQLNRQWCVRCLEESSWNLMLAMNIFLKLYESGHIPKLAFTDSG</sequence>
<dbReference type="Gene3D" id="1.10.8.10">
    <property type="entry name" value="DNA helicase RuvA subunit, C-terminal domain"/>
    <property type="match status" value="1"/>
</dbReference>
<dbReference type="GO" id="GO:0016973">
    <property type="term" value="P:poly(A)+ mRNA export from nucleus"/>
    <property type="evidence" value="ECO:0007669"/>
    <property type="project" value="TreeGrafter"/>
</dbReference>
<dbReference type="InterPro" id="IPR030217">
    <property type="entry name" value="NXF_fam"/>
</dbReference>
<reference evidence="11 13" key="1">
    <citation type="journal article" date="2014" name="BMC Genomics">
        <title>Genome sequence of Anopheles sinensis provides insight into genetics basis of mosquito competence for malaria parasites.</title>
        <authorList>
            <person name="Zhou D."/>
            <person name="Zhang D."/>
            <person name="Ding G."/>
            <person name="Shi L."/>
            <person name="Hou Q."/>
            <person name="Ye Y."/>
            <person name="Xu Y."/>
            <person name="Zhou H."/>
            <person name="Xiong C."/>
            <person name="Li S."/>
            <person name="Yu J."/>
            <person name="Hong S."/>
            <person name="Yu X."/>
            <person name="Zou P."/>
            <person name="Chen C."/>
            <person name="Chang X."/>
            <person name="Wang W."/>
            <person name="Lv Y."/>
            <person name="Sun Y."/>
            <person name="Ma L."/>
            <person name="Shen B."/>
            <person name="Zhu C."/>
        </authorList>
    </citation>
    <scope>NUCLEOTIDE SEQUENCE [LARGE SCALE GENOMIC DNA]</scope>
</reference>
<dbReference type="GO" id="GO:0003723">
    <property type="term" value="F:RNA binding"/>
    <property type="evidence" value="ECO:0007669"/>
    <property type="project" value="TreeGrafter"/>
</dbReference>
<proteinExistence type="inferred from homology"/>
<dbReference type="EnsemblMetazoa" id="ASIC004540-RA">
    <property type="protein sequence ID" value="ASIC004540-PA"/>
    <property type="gene ID" value="ASIC004540"/>
</dbReference>
<dbReference type="Pfam" id="PF22602">
    <property type="entry name" value="NXF_NTF2"/>
    <property type="match status" value="1"/>
</dbReference>
<dbReference type="PANTHER" id="PTHR10662:SF22">
    <property type="entry name" value="NUCLEAR RNA EXPORT FACTOR 1"/>
    <property type="match status" value="1"/>
</dbReference>
<organism evidence="11">
    <name type="scientific">Anopheles sinensis</name>
    <name type="common">Mosquito</name>
    <dbReference type="NCBI Taxonomy" id="74873"/>
    <lineage>
        <taxon>Eukaryota</taxon>
        <taxon>Metazoa</taxon>
        <taxon>Ecdysozoa</taxon>
        <taxon>Arthropoda</taxon>
        <taxon>Hexapoda</taxon>
        <taxon>Insecta</taxon>
        <taxon>Pterygota</taxon>
        <taxon>Neoptera</taxon>
        <taxon>Endopterygota</taxon>
        <taxon>Diptera</taxon>
        <taxon>Nematocera</taxon>
        <taxon>Culicoidea</taxon>
        <taxon>Culicidae</taxon>
        <taxon>Anophelinae</taxon>
        <taxon>Anopheles</taxon>
    </lineage>
</organism>
<dbReference type="VEuPathDB" id="VectorBase:ASIC004540"/>
<feature type="region of interest" description="Disordered" evidence="8">
    <location>
        <begin position="1"/>
        <end position="22"/>
    </location>
</feature>
<dbReference type="SUPFAM" id="SSF46934">
    <property type="entry name" value="UBA-like"/>
    <property type="match status" value="1"/>
</dbReference>
<dbReference type="InterPro" id="IPR032675">
    <property type="entry name" value="LRR_dom_sf"/>
</dbReference>
<protein>
    <submittedName>
        <fullName evidence="11">AGAP002004-PA-like protein</fullName>
    </submittedName>
</protein>
<comment type="subcellular location">
    <subcellularLocation>
        <location evidence="1">Nucleus</location>
    </subcellularLocation>
</comment>
<accession>A0A084VHG5</accession>
<dbReference type="InterPro" id="IPR005637">
    <property type="entry name" value="TAP_C_dom"/>
</dbReference>
<dbReference type="PROSITE" id="PS51450">
    <property type="entry name" value="LRR"/>
    <property type="match status" value="1"/>
</dbReference>
<evidence type="ECO:0000256" key="6">
    <source>
        <dbReference type="ARBA" id="ARBA00022816"/>
    </source>
</evidence>
<keyword evidence="5" id="KW-0677">Repeat</keyword>
<dbReference type="InterPro" id="IPR057125">
    <property type="entry name" value="NXF1/2/3/5-like_LRR"/>
</dbReference>
<evidence type="ECO:0000256" key="2">
    <source>
        <dbReference type="ARBA" id="ARBA00009285"/>
    </source>
</evidence>
<dbReference type="Gene3D" id="3.10.450.50">
    <property type="match status" value="1"/>
</dbReference>
<dbReference type="OrthoDB" id="25872at2759"/>
<comment type="similarity">
    <text evidence="2">Belongs to the NXF family.</text>
</comment>
<dbReference type="InterPro" id="IPR002075">
    <property type="entry name" value="NTF2_dom"/>
</dbReference>
<evidence type="ECO:0000256" key="3">
    <source>
        <dbReference type="ARBA" id="ARBA00022448"/>
    </source>
</evidence>
<dbReference type="STRING" id="74873.A0A084VHG5"/>
<dbReference type="InterPro" id="IPR018222">
    <property type="entry name" value="Nuclear_transport_factor_2_euk"/>
</dbReference>
<dbReference type="SUPFAM" id="SSF54427">
    <property type="entry name" value="NTF2-like"/>
    <property type="match status" value="1"/>
</dbReference>
<name>A0A084VHG5_ANOSI</name>
<feature type="compositionally biased region" description="Basic and acidic residues" evidence="8">
    <location>
        <begin position="1"/>
        <end position="10"/>
    </location>
</feature>
<evidence type="ECO:0000313" key="13">
    <source>
        <dbReference type="Proteomes" id="UP000030765"/>
    </source>
</evidence>
<dbReference type="InterPro" id="IPR032710">
    <property type="entry name" value="NTF2-like_dom_sf"/>
</dbReference>
<dbReference type="Gene3D" id="3.80.10.10">
    <property type="entry name" value="Ribonuclease Inhibitor"/>
    <property type="match status" value="2"/>
</dbReference>
<dbReference type="Pfam" id="PF03943">
    <property type="entry name" value="TAP_C"/>
    <property type="match status" value="1"/>
</dbReference>
<dbReference type="VEuPathDB" id="VectorBase:ASIS008263"/>
<gene>
    <name evidence="11" type="ORF">ZHAS_00004540</name>
</gene>
<dbReference type="InterPro" id="IPR001611">
    <property type="entry name" value="Leu-rich_rpt"/>
</dbReference>
<evidence type="ECO:0000313" key="11">
    <source>
        <dbReference type="EMBL" id="KFB37409.1"/>
    </source>
</evidence>
<dbReference type="PROSITE" id="PS50177">
    <property type="entry name" value="NTF2_DOMAIN"/>
    <property type="match status" value="1"/>
</dbReference>
<dbReference type="EMBL" id="ATLV01013171">
    <property type="status" value="NOT_ANNOTATED_CDS"/>
    <property type="molecule type" value="Genomic_DNA"/>
</dbReference>
<keyword evidence="13" id="KW-1185">Reference proteome</keyword>
<feature type="domain" description="NTF2" evidence="9">
    <location>
        <begin position="644"/>
        <end position="810"/>
    </location>
</feature>
<dbReference type="SUPFAM" id="SSF52058">
    <property type="entry name" value="L domain-like"/>
    <property type="match status" value="2"/>
</dbReference>
<evidence type="ECO:0000256" key="7">
    <source>
        <dbReference type="ARBA" id="ARBA00023242"/>
    </source>
</evidence>
<dbReference type="OMA" id="ERFNIMN"/>
<keyword evidence="3" id="KW-0813">Transport</keyword>
<dbReference type="Proteomes" id="UP000030765">
    <property type="component" value="Unassembled WGS sequence"/>
</dbReference>
<evidence type="ECO:0000259" key="10">
    <source>
        <dbReference type="PROSITE" id="PS51281"/>
    </source>
</evidence>
<dbReference type="SMART" id="SM00804">
    <property type="entry name" value="TAP_C"/>
    <property type="match status" value="1"/>
</dbReference>
<evidence type="ECO:0000256" key="5">
    <source>
        <dbReference type="ARBA" id="ARBA00022737"/>
    </source>
</evidence>
<dbReference type="AlphaFoldDB" id="A0A084VHG5"/>
<keyword evidence="4" id="KW-0433">Leucine-rich repeat</keyword>
<keyword evidence="7" id="KW-0539">Nucleus</keyword>
<keyword evidence="6" id="KW-0509">mRNA transport</keyword>
<dbReference type="Pfam" id="PF24048">
    <property type="entry name" value="LRR_NXF1-5"/>
    <property type="match status" value="1"/>
</dbReference>
<dbReference type="GO" id="GO:0005634">
    <property type="term" value="C:nucleus"/>
    <property type="evidence" value="ECO:0007669"/>
    <property type="project" value="UniProtKB-SubCell"/>
</dbReference>
<evidence type="ECO:0000259" key="9">
    <source>
        <dbReference type="PROSITE" id="PS50177"/>
    </source>
</evidence>
<feature type="domain" description="TAP-C" evidence="10">
    <location>
        <begin position="846"/>
        <end position="901"/>
    </location>
</feature>
<dbReference type="PROSITE" id="PS51281">
    <property type="entry name" value="TAP_C"/>
    <property type="match status" value="1"/>
</dbReference>
<evidence type="ECO:0000256" key="4">
    <source>
        <dbReference type="ARBA" id="ARBA00022614"/>
    </source>
</evidence>
<evidence type="ECO:0000256" key="8">
    <source>
        <dbReference type="SAM" id="MobiDB-lite"/>
    </source>
</evidence>